<organism evidence="3">
    <name type="scientific">viral metagenome</name>
    <dbReference type="NCBI Taxonomy" id="1070528"/>
    <lineage>
        <taxon>unclassified sequences</taxon>
        <taxon>metagenomes</taxon>
        <taxon>organismal metagenomes</taxon>
    </lineage>
</organism>
<evidence type="ECO:0000256" key="2">
    <source>
        <dbReference type="SAM" id="Phobius"/>
    </source>
</evidence>
<dbReference type="EMBL" id="MN739120">
    <property type="protein sequence ID" value="QHS89897.1"/>
    <property type="molecule type" value="Genomic_DNA"/>
</dbReference>
<dbReference type="Gene3D" id="1.20.5.1230">
    <property type="entry name" value="Apolipoprotein A-I"/>
    <property type="match status" value="1"/>
</dbReference>
<keyword evidence="2" id="KW-0472">Membrane</keyword>
<reference evidence="3" key="1">
    <citation type="journal article" date="2020" name="Nature">
        <title>Giant virus diversity and host interactions through global metagenomics.</title>
        <authorList>
            <person name="Schulz F."/>
            <person name="Roux S."/>
            <person name="Paez-Espino D."/>
            <person name="Jungbluth S."/>
            <person name="Walsh D.A."/>
            <person name="Denef V.J."/>
            <person name="McMahon K.D."/>
            <person name="Konstantinidis K.T."/>
            <person name="Eloe-Fadrosh E.A."/>
            <person name="Kyrpides N.C."/>
            <person name="Woyke T."/>
        </authorList>
    </citation>
    <scope>NUCLEOTIDE SEQUENCE</scope>
    <source>
        <strain evidence="3">GVMAG-M-3300010160-4</strain>
    </source>
</reference>
<keyword evidence="1" id="KW-0175">Coiled coil</keyword>
<evidence type="ECO:0000256" key="1">
    <source>
        <dbReference type="SAM" id="Coils"/>
    </source>
</evidence>
<dbReference type="SUPFAM" id="SSF47162">
    <property type="entry name" value="Apolipoprotein"/>
    <property type="match status" value="1"/>
</dbReference>
<keyword evidence="2" id="KW-0812">Transmembrane</keyword>
<dbReference type="AlphaFoldDB" id="A0A6C0BCA2"/>
<protein>
    <submittedName>
        <fullName evidence="3">Uncharacterized protein</fullName>
    </submittedName>
</protein>
<feature type="transmembrane region" description="Helical" evidence="2">
    <location>
        <begin position="7"/>
        <end position="26"/>
    </location>
</feature>
<feature type="coiled-coil region" evidence="1">
    <location>
        <begin position="589"/>
        <end position="616"/>
    </location>
</feature>
<sequence>MAFEERIIPAMLVVIIVVALLIYAFYSNFLSTQELIIKENVCRGDYSSLSGRINNIHSKSPKIKLKSRDINDDSYNNDFNSISSPLSHKNLNINSLTKKDNKSNPLEEESQNYSPGTIYITGSTNIPENVNNLTLVELEGDFIYTVCLPSPSRKGLIINIWNNSSEVKNIKSSVSFKIDGLSRSQMITLTSNNILCLQSNGKYWIQLEKNNYNDNEEIIAHKVKEQIDESFKETKDQLEDEILFLKEKFFNSFKEDKDLYNKIINDKIRNFEDNIKCKLSSIDINNFEKMIINKINSSLNNKNNDDLIDIITDEISTIKNKIDLMKTNIQSEIMEFLKTDNNYLRNRLNQLVDEAKEFVHSELQDKVNNIIPNQIKNIFENAKETIENNITSKVNNKVNRVKLNLNNYLSTVTDNLKLYFDELVNKINADIQNIEYRIQSYVESSILEIQQQLSVQIDNIKSTIDVSINNQILKIQNQIEDIRNSIRTEIKNNKDNINEELSLIKSSISYQLNNVISSLKNQVTLKITDVKDLLQSQLNEEKENIQNMIEDQKNTIDNQLEVIKTRIDSQQSYIQSQISFLKSSVISKQSNLENEYLTLSQDLDNLKNQISLFQQNIKTGTLTVNNIDVNSINLSGTINRITLTNTSSSALAIWSDSSGNTFIGTNYLVNNSNVYNNNTGIGALIFSNASMTYGGNTAVGSNCLRNSTGDYNTVVGENISGFTSTGSAFFGYEAGIGTNGNYNTNIGYASGYGQSGNYNSLFGANTSVAASSTNTPYSNSTAIGANAQITDSDQIVLGGSSNGVYPLVQIPGSLQLTSGYITGGLSNYGYIVTCDSNGNISNIPSPSSLSQISLNVYGVVLFPGSKFILYTVSSYGGVSYSFDNSTGTAPLFIPVSSISDITLEIGTNTTVVNSIQVYYLSNLINLIV</sequence>
<evidence type="ECO:0000313" key="3">
    <source>
        <dbReference type="EMBL" id="QHS89897.1"/>
    </source>
</evidence>
<feature type="coiled-coil region" evidence="1">
    <location>
        <begin position="531"/>
        <end position="562"/>
    </location>
</feature>
<accession>A0A6C0BCA2</accession>
<keyword evidence="2" id="KW-1133">Transmembrane helix</keyword>
<proteinExistence type="predicted"/>
<name>A0A6C0BCA2_9ZZZZ</name>